<organism evidence="2 3">
    <name type="scientific">Sulfurimonas lithotrophica</name>
    <dbReference type="NCBI Taxonomy" id="2590022"/>
    <lineage>
        <taxon>Bacteria</taxon>
        <taxon>Pseudomonadati</taxon>
        <taxon>Campylobacterota</taxon>
        <taxon>Epsilonproteobacteria</taxon>
        <taxon>Campylobacterales</taxon>
        <taxon>Sulfurimonadaceae</taxon>
        <taxon>Sulfurimonas</taxon>
    </lineage>
</organism>
<keyword evidence="3" id="KW-1185">Reference proteome</keyword>
<name>A0A5P8P009_9BACT</name>
<feature type="transmembrane region" description="Helical" evidence="1">
    <location>
        <begin position="68"/>
        <end position="89"/>
    </location>
</feature>
<accession>A0A5P8P009</accession>
<dbReference type="Proteomes" id="UP000326944">
    <property type="component" value="Chromosome"/>
</dbReference>
<dbReference type="AlphaFoldDB" id="A0A5P8P009"/>
<keyword evidence="1" id="KW-1133">Transmembrane helix</keyword>
<keyword evidence="1" id="KW-0472">Membrane</keyword>
<feature type="transmembrane region" description="Helical" evidence="1">
    <location>
        <begin position="43"/>
        <end position="62"/>
    </location>
</feature>
<dbReference type="RefSeq" id="WP_152306870.1">
    <property type="nucleotide sequence ID" value="NZ_CP043617.1"/>
</dbReference>
<gene>
    <name evidence="2" type="ORF">FJR48_04005</name>
</gene>
<dbReference type="EMBL" id="CP043617">
    <property type="protein sequence ID" value="QFR48927.1"/>
    <property type="molecule type" value="Genomic_DNA"/>
</dbReference>
<keyword evidence="1" id="KW-0812">Transmembrane</keyword>
<dbReference type="KEGG" id="sulg:FJR48_04005"/>
<evidence type="ECO:0000313" key="2">
    <source>
        <dbReference type="EMBL" id="QFR48927.1"/>
    </source>
</evidence>
<reference evidence="2 3" key="1">
    <citation type="submission" date="2019-09" db="EMBL/GenBank/DDBJ databases">
        <title>Sulfurimonas gotlandica sp. nov., a chemoautotrophic and psychrotolerant epsilonproteobacterium isolated from a pelagic redoxcline, and an emended description of the genus Sulfurimonas.</title>
        <authorList>
            <person name="Wang S."/>
            <person name="Jiang L."/>
            <person name="Shao S."/>
        </authorList>
    </citation>
    <scope>NUCLEOTIDE SEQUENCE [LARGE SCALE GENOMIC DNA]</scope>
    <source>
        <strain evidence="2 3">GYSZ_1</strain>
    </source>
</reference>
<sequence>MKVYCPECKYELLDAKKFQPIEPMTCPNCQTSLRFISDSDKTAPLAIGIFIFLMILHSLEIISKDVYVAFLIIGIFIGIFILFTFKIIAVKDTKE</sequence>
<proteinExistence type="predicted"/>
<evidence type="ECO:0000256" key="1">
    <source>
        <dbReference type="SAM" id="Phobius"/>
    </source>
</evidence>
<evidence type="ECO:0000313" key="3">
    <source>
        <dbReference type="Proteomes" id="UP000326944"/>
    </source>
</evidence>
<protein>
    <submittedName>
        <fullName evidence="2">Uncharacterized protein</fullName>
    </submittedName>
</protein>